<accession>A0A9W7IG81</accession>
<proteinExistence type="predicted"/>
<comment type="caution">
    <text evidence="1">The sequence shown here is derived from an EMBL/GenBank/DDBJ whole genome shotgun (WGS) entry which is preliminary data.</text>
</comment>
<organism evidence="1 2">
    <name type="scientific">Hibiscus trionum</name>
    <name type="common">Flower of an hour</name>
    <dbReference type="NCBI Taxonomy" id="183268"/>
    <lineage>
        <taxon>Eukaryota</taxon>
        <taxon>Viridiplantae</taxon>
        <taxon>Streptophyta</taxon>
        <taxon>Embryophyta</taxon>
        <taxon>Tracheophyta</taxon>
        <taxon>Spermatophyta</taxon>
        <taxon>Magnoliopsida</taxon>
        <taxon>eudicotyledons</taxon>
        <taxon>Gunneridae</taxon>
        <taxon>Pentapetalae</taxon>
        <taxon>rosids</taxon>
        <taxon>malvids</taxon>
        <taxon>Malvales</taxon>
        <taxon>Malvaceae</taxon>
        <taxon>Malvoideae</taxon>
        <taxon>Hibiscus</taxon>
    </lineage>
</organism>
<sequence length="98" mass="10963">MAIAVKSRINQKKKEPVLSRTFSAVTANLAFRLTKHFYALFVSRESPLSPLVSQNEDSLALYSKPFPLFGFGFLRTLDCSPLHQGGESLPLRVSTFML</sequence>
<reference evidence="1" key="1">
    <citation type="submission" date="2023-05" db="EMBL/GenBank/DDBJ databases">
        <title>Genome and transcriptome analyses reveal genes involved in the formation of fine ridges on petal epidermal cells in Hibiscus trionum.</title>
        <authorList>
            <person name="Koshimizu S."/>
            <person name="Masuda S."/>
            <person name="Ishii T."/>
            <person name="Shirasu K."/>
            <person name="Hoshino A."/>
            <person name="Arita M."/>
        </authorList>
    </citation>
    <scope>NUCLEOTIDE SEQUENCE</scope>
    <source>
        <strain evidence="1">Hamamatsu line</strain>
    </source>
</reference>
<protein>
    <submittedName>
        <fullName evidence="1">Uncharacterized protein</fullName>
    </submittedName>
</protein>
<keyword evidence="2" id="KW-1185">Reference proteome</keyword>
<gene>
    <name evidence="1" type="ORF">HRI_003149100</name>
</gene>
<evidence type="ECO:0000313" key="1">
    <source>
        <dbReference type="EMBL" id="GMI94798.1"/>
    </source>
</evidence>
<dbReference type="Proteomes" id="UP001165190">
    <property type="component" value="Unassembled WGS sequence"/>
</dbReference>
<dbReference type="EMBL" id="BSYR01000026">
    <property type="protein sequence ID" value="GMI94798.1"/>
    <property type="molecule type" value="Genomic_DNA"/>
</dbReference>
<dbReference type="AlphaFoldDB" id="A0A9W7IG81"/>
<evidence type="ECO:0000313" key="2">
    <source>
        <dbReference type="Proteomes" id="UP001165190"/>
    </source>
</evidence>
<name>A0A9W7IG81_HIBTR</name>